<protein>
    <recommendedName>
        <fullName evidence="3">DUF4145 domain-containing protein</fullName>
    </recommendedName>
</protein>
<name>A0A1E5CWV5_9VIBR</name>
<evidence type="ECO:0008006" key="3">
    <source>
        <dbReference type="Google" id="ProtNLM"/>
    </source>
</evidence>
<dbReference type="Proteomes" id="UP000094165">
    <property type="component" value="Unassembled WGS sequence"/>
</dbReference>
<evidence type="ECO:0000313" key="2">
    <source>
        <dbReference type="Proteomes" id="UP000094165"/>
    </source>
</evidence>
<accession>A0A1E5CWV5</accession>
<organism evidence="1 2">
    <name type="scientific">Vibrio genomosp. F6 str. FF-238</name>
    <dbReference type="NCBI Taxonomy" id="1191298"/>
    <lineage>
        <taxon>Bacteria</taxon>
        <taxon>Pseudomonadati</taxon>
        <taxon>Pseudomonadota</taxon>
        <taxon>Gammaproteobacteria</taxon>
        <taxon>Vibrionales</taxon>
        <taxon>Vibrionaceae</taxon>
        <taxon>Vibrio</taxon>
    </lineage>
</organism>
<dbReference type="AlphaFoldDB" id="A0A1E5CWV5"/>
<sequence>MKEEIEKTTILMAQLNKACSLHNSREYFASITLAGCAESLSEELLTSKDEESYNSFFESVIRKLAEIRGKNSPSKRDILRGKNRVRNSFKHHSKGDSDTITLDMKHESLILIMSALENYSRLGFEQTPVMERFVKRNR</sequence>
<gene>
    <name evidence="1" type="ORF">A130_17550</name>
</gene>
<evidence type="ECO:0000313" key="1">
    <source>
        <dbReference type="EMBL" id="OEE74898.1"/>
    </source>
</evidence>
<comment type="caution">
    <text evidence="1">The sequence shown here is derived from an EMBL/GenBank/DDBJ whole genome shotgun (WGS) entry which is preliminary data.</text>
</comment>
<keyword evidence="2" id="KW-1185">Reference proteome</keyword>
<reference evidence="1 2" key="1">
    <citation type="journal article" date="2012" name="Science">
        <title>Ecological populations of bacteria act as socially cohesive units of antibiotic production and resistance.</title>
        <authorList>
            <person name="Cordero O.X."/>
            <person name="Wildschutte H."/>
            <person name="Kirkup B."/>
            <person name="Proehl S."/>
            <person name="Ngo L."/>
            <person name="Hussain F."/>
            <person name="Le Roux F."/>
            <person name="Mincer T."/>
            <person name="Polz M.F."/>
        </authorList>
    </citation>
    <scope>NUCLEOTIDE SEQUENCE [LARGE SCALE GENOMIC DNA]</scope>
    <source>
        <strain evidence="1 2">FF-238</strain>
    </source>
</reference>
<dbReference type="EMBL" id="AJYW02000177">
    <property type="protein sequence ID" value="OEE74898.1"/>
    <property type="molecule type" value="Genomic_DNA"/>
</dbReference>
<proteinExistence type="predicted"/>